<feature type="transmembrane region" description="Helical" evidence="2">
    <location>
        <begin position="31"/>
        <end position="52"/>
    </location>
</feature>
<accession>A0A4Q8AN27</accession>
<keyword evidence="4" id="KW-1185">Reference proteome</keyword>
<keyword evidence="3" id="KW-0131">Cell cycle</keyword>
<comment type="caution">
    <text evidence="3">The sequence shown here is derived from an EMBL/GenBank/DDBJ whole genome shotgun (WGS) entry which is preliminary data.</text>
</comment>
<evidence type="ECO:0000256" key="2">
    <source>
        <dbReference type="SAM" id="Phobius"/>
    </source>
</evidence>
<dbReference type="Proteomes" id="UP000291483">
    <property type="component" value="Unassembled WGS sequence"/>
</dbReference>
<dbReference type="Pfam" id="PF04977">
    <property type="entry name" value="DivIC"/>
    <property type="match status" value="1"/>
</dbReference>
<keyword evidence="2" id="KW-0472">Membrane</keyword>
<dbReference type="AlphaFoldDB" id="A0A4Q8AN27"/>
<keyword evidence="3" id="KW-0132">Cell division</keyword>
<protein>
    <submittedName>
        <fullName evidence="3">Cell division protein FtsB</fullName>
    </submittedName>
</protein>
<evidence type="ECO:0000313" key="4">
    <source>
        <dbReference type="Proteomes" id="UP000291483"/>
    </source>
</evidence>
<evidence type="ECO:0000256" key="1">
    <source>
        <dbReference type="SAM" id="Coils"/>
    </source>
</evidence>
<gene>
    <name evidence="3" type="ORF">EV379_2258</name>
</gene>
<evidence type="ECO:0000313" key="3">
    <source>
        <dbReference type="EMBL" id="RZU65918.1"/>
    </source>
</evidence>
<dbReference type="InterPro" id="IPR007060">
    <property type="entry name" value="FtsL/DivIC"/>
</dbReference>
<dbReference type="GO" id="GO:0051301">
    <property type="term" value="P:cell division"/>
    <property type="evidence" value="ECO:0007669"/>
    <property type="project" value="UniProtKB-KW"/>
</dbReference>
<keyword evidence="2" id="KW-0812">Transmembrane</keyword>
<reference evidence="3 4" key="1">
    <citation type="submission" date="2019-02" db="EMBL/GenBank/DDBJ databases">
        <title>Sequencing the genomes of 1000 actinobacteria strains.</title>
        <authorList>
            <person name="Klenk H.-P."/>
        </authorList>
    </citation>
    <scope>NUCLEOTIDE SEQUENCE [LARGE SCALE GENOMIC DNA]</scope>
    <source>
        <strain evidence="3 4">DSM 18319</strain>
    </source>
</reference>
<feature type="coiled-coil region" evidence="1">
    <location>
        <begin position="58"/>
        <end position="92"/>
    </location>
</feature>
<keyword evidence="1" id="KW-0175">Coiled coil</keyword>
<dbReference type="EMBL" id="SHLC01000001">
    <property type="protein sequence ID" value="RZU65918.1"/>
    <property type="molecule type" value="Genomic_DNA"/>
</dbReference>
<proteinExistence type="predicted"/>
<organism evidence="3 4">
    <name type="scientific">Microterricola gilva</name>
    <dbReference type="NCBI Taxonomy" id="393267"/>
    <lineage>
        <taxon>Bacteria</taxon>
        <taxon>Bacillati</taxon>
        <taxon>Actinomycetota</taxon>
        <taxon>Actinomycetes</taxon>
        <taxon>Micrococcales</taxon>
        <taxon>Microbacteriaceae</taxon>
        <taxon>Microterricola</taxon>
    </lineage>
</organism>
<sequence length="162" mass="17698">MPDTSTKTASRKVPVAMATGDSPSGGWLRGIRFSGFSLIMMVILVLGVVILAPGLRVLVEQRQEIAALSAAVDAQQDQLATLRAERERWNDKTYVITQARDRLYYVMPGEVSFLVINDLAAPLEENEQAPISTEIQNTQLDWLQSMFASVMTAGLAESTATP</sequence>
<name>A0A4Q8AN27_9MICO</name>
<keyword evidence="2" id="KW-1133">Transmembrane helix</keyword>